<name>A0ABZ0PFK8_9PROT</name>
<dbReference type="PANTHER" id="PTHR20961">
    <property type="entry name" value="GLYCOSYLTRANSFERASE"/>
    <property type="match status" value="1"/>
</dbReference>
<dbReference type="InterPro" id="IPR007657">
    <property type="entry name" value="Glycosyltransferase_61"/>
</dbReference>
<dbReference type="EMBL" id="CP137852">
    <property type="protein sequence ID" value="WPB84251.1"/>
    <property type="molecule type" value="Genomic_DNA"/>
</dbReference>
<evidence type="ECO:0000256" key="1">
    <source>
        <dbReference type="ARBA" id="ARBA00022676"/>
    </source>
</evidence>
<dbReference type="GO" id="GO:0016757">
    <property type="term" value="F:glycosyltransferase activity"/>
    <property type="evidence" value="ECO:0007669"/>
    <property type="project" value="UniProtKB-KW"/>
</dbReference>
<evidence type="ECO:0000313" key="6">
    <source>
        <dbReference type="Proteomes" id="UP001305521"/>
    </source>
</evidence>
<gene>
    <name evidence="5" type="ORF">R9Z33_19400</name>
</gene>
<keyword evidence="2 5" id="KW-0808">Transferase</keyword>
<evidence type="ECO:0000256" key="2">
    <source>
        <dbReference type="ARBA" id="ARBA00022679"/>
    </source>
</evidence>
<protein>
    <submittedName>
        <fullName evidence="5">Glycosyltransferase family 61 protein</fullName>
        <ecNumber evidence="5">2.4.-.-</ecNumber>
    </submittedName>
</protein>
<reference evidence="5 6" key="1">
    <citation type="submission" date="2023-11" db="EMBL/GenBank/DDBJ databases">
        <title>Arctic aerobic anoxygenic photoheterotroph Sediminicoccus rosea KRV36 adapts its photosynthesis to long days of polar summer.</title>
        <authorList>
            <person name="Tomasch J."/>
            <person name="Kopejtka K."/>
            <person name="Bily T."/>
            <person name="Gardiner A.T."/>
            <person name="Gardian Z."/>
            <person name="Shivaramu S."/>
            <person name="Koblizek M."/>
            <person name="Engelhardt F."/>
            <person name="Kaftan D."/>
        </authorList>
    </citation>
    <scope>NUCLEOTIDE SEQUENCE [LARGE SCALE GENOMIC DNA]</scope>
    <source>
        <strain evidence="5 6">R-30</strain>
    </source>
</reference>
<keyword evidence="6" id="KW-1185">Reference proteome</keyword>
<keyword evidence="1 5" id="KW-0328">Glycosyltransferase</keyword>
<sequence>MPDLRTPLDPPIGPSITEPGIAERWRSYDRSYRAEARISRFWVADIHEATVYPPYGVVGQGDRLVRDTIRNGNMLANLFPDADPAELRQAMASPEVEITGLAEEPQRYLPGHSFLLGFGVFANYFNWTLRYASRVALFQMMPPSCRLVVPAPIKQYIRETLEFMGVPEERVVYLDVPTAFERLTLAAPTALGRYEISPLITETLREHPRVTDLPRAGRRRLYIPRRNVRMRRVVNEAAVEDALAMLGFEVFDNAEYSVRDQAHAFRDAEIVIAPHGAGLSNIVYCDAGTPVIEIVPEGYDQGATSYRSLADLFGLSYVQLFAREAAPDRKGNRCNADIELDVEELVHAARAQLV</sequence>
<dbReference type="EC" id="2.4.-.-" evidence="5"/>
<organism evidence="5 6">
    <name type="scientific">Sediminicoccus rosea</name>
    <dbReference type="NCBI Taxonomy" id="1225128"/>
    <lineage>
        <taxon>Bacteria</taxon>
        <taxon>Pseudomonadati</taxon>
        <taxon>Pseudomonadota</taxon>
        <taxon>Alphaproteobacteria</taxon>
        <taxon>Acetobacterales</taxon>
        <taxon>Roseomonadaceae</taxon>
        <taxon>Sediminicoccus</taxon>
    </lineage>
</organism>
<dbReference type="PANTHER" id="PTHR20961:SF124">
    <property type="entry name" value="GLYCOSYLTRANSFERASE"/>
    <property type="match status" value="1"/>
</dbReference>
<keyword evidence="3" id="KW-0325">Glycoprotein</keyword>
<proteinExistence type="predicted"/>
<dbReference type="RefSeq" id="WP_318648207.1">
    <property type="nucleotide sequence ID" value="NZ_CP137852.1"/>
</dbReference>
<evidence type="ECO:0000313" key="5">
    <source>
        <dbReference type="EMBL" id="WPB84251.1"/>
    </source>
</evidence>
<evidence type="ECO:0000259" key="4">
    <source>
        <dbReference type="Pfam" id="PF04577"/>
    </source>
</evidence>
<dbReference type="Proteomes" id="UP001305521">
    <property type="component" value="Chromosome"/>
</dbReference>
<dbReference type="InterPro" id="IPR049625">
    <property type="entry name" value="Glyco_transf_61_cat"/>
</dbReference>
<feature type="domain" description="Glycosyltransferase 61 catalytic" evidence="4">
    <location>
        <begin position="126"/>
        <end position="292"/>
    </location>
</feature>
<dbReference type="Pfam" id="PF04577">
    <property type="entry name" value="Glyco_transf_61"/>
    <property type="match status" value="1"/>
</dbReference>
<evidence type="ECO:0000256" key="3">
    <source>
        <dbReference type="ARBA" id="ARBA00023180"/>
    </source>
</evidence>
<accession>A0ABZ0PFK8</accession>